<keyword evidence="2" id="KW-1185">Reference proteome</keyword>
<protein>
    <submittedName>
        <fullName evidence="1">Uncharacterized protein</fullName>
    </submittedName>
</protein>
<dbReference type="Proteomes" id="UP000270616">
    <property type="component" value="Unassembled WGS sequence"/>
</dbReference>
<dbReference type="RefSeq" id="WP_123824832.1">
    <property type="nucleotide sequence ID" value="NZ_RKMF01000005.1"/>
</dbReference>
<evidence type="ECO:0000313" key="2">
    <source>
        <dbReference type="Proteomes" id="UP000270616"/>
    </source>
</evidence>
<accession>A0A3N3ZYI1</accession>
<dbReference type="OrthoDB" id="4045431at2"/>
<proteinExistence type="predicted"/>
<sequence>MYTTGLERDNPEAIEMMQRQLGIIDAIYELAMDLRELTSDGSEMTALESAFTESPISLSNILAGGVHCASESLLMLKASLQEGTSTLIGLRVLMRTALLGGARVGYVFCPRTEDERLRNARHVMGVELASFNRAARALGEIEHIVSLKPSEENLTRIQEASKKFKPQDAVRGENAIIQGFAQYVQPRVTEKDSTVEPEVFSETLKWIWQSGSGVAHAHAWPATVPDGELLADLSIVVAAVHVAVEAATDGWTDQLPK</sequence>
<organism evidence="1 2">
    <name type="scientific">Kocuria soli</name>
    <dbReference type="NCBI Taxonomy" id="2485125"/>
    <lineage>
        <taxon>Bacteria</taxon>
        <taxon>Bacillati</taxon>
        <taxon>Actinomycetota</taxon>
        <taxon>Actinomycetes</taxon>
        <taxon>Micrococcales</taxon>
        <taxon>Micrococcaceae</taxon>
        <taxon>Kocuria</taxon>
    </lineage>
</organism>
<dbReference type="AlphaFoldDB" id="A0A3N3ZYI1"/>
<reference evidence="1 2" key="1">
    <citation type="submission" date="2018-10" db="EMBL/GenBank/DDBJ databases">
        <title>Kocuria sp. M5W7-7, whole genome shotgun sequence.</title>
        <authorList>
            <person name="Tuo L."/>
        </authorList>
    </citation>
    <scope>NUCLEOTIDE SEQUENCE [LARGE SCALE GENOMIC DNA]</scope>
    <source>
        <strain evidence="1 2">M5W7-7</strain>
    </source>
</reference>
<name>A0A3N3ZYI1_9MICC</name>
<dbReference type="EMBL" id="RKMF01000005">
    <property type="protein sequence ID" value="ROZ63839.1"/>
    <property type="molecule type" value="Genomic_DNA"/>
</dbReference>
<evidence type="ECO:0000313" key="1">
    <source>
        <dbReference type="EMBL" id="ROZ63839.1"/>
    </source>
</evidence>
<gene>
    <name evidence="1" type="ORF">EDL96_05755</name>
</gene>
<comment type="caution">
    <text evidence="1">The sequence shown here is derived from an EMBL/GenBank/DDBJ whole genome shotgun (WGS) entry which is preliminary data.</text>
</comment>